<evidence type="ECO:0000313" key="12">
    <source>
        <dbReference type="EMBL" id="KAK1287122.1"/>
    </source>
</evidence>
<evidence type="ECO:0000256" key="5">
    <source>
        <dbReference type="ARBA" id="ARBA00022737"/>
    </source>
</evidence>
<dbReference type="InterPro" id="IPR001841">
    <property type="entry name" value="Znf_RING"/>
</dbReference>
<evidence type="ECO:0000256" key="1">
    <source>
        <dbReference type="ARBA" id="ARBA00003976"/>
    </source>
</evidence>
<name>A0AAV9CG97_ACOCL</name>
<gene>
    <name evidence="12" type="ORF">QJS10_CPB19g01983</name>
</gene>
<evidence type="ECO:0000259" key="11">
    <source>
        <dbReference type="PROSITE" id="PS51873"/>
    </source>
</evidence>
<keyword evidence="7" id="KW-0833">Ubl conjugation pathway</keyword>
<comment type="function">
    <text evidence="1">Might act as an E3 ubiquitin-protein ligase, or as part of E3 complex, which accepts ubiquitin from specific E2 ubiquitin-conjugating enzymes and then transfers it to substrates.</text>
</comment>
<feature type="domain" description="RING-type" evidence="11">
    <location>
        <begin position="41"/>
        <end position="149"/>
    </location>
</feature>
<keyword evidence="6 9" id="KW-0863">Zinc-finger</keyword>
<keyword evidence="8" id="KW-0862">Zinc</keyword>
<evidence type="ECO:0000256" key="3">
    <source>
        <dbReference type="ARBA" id="ARBA00022679"/>
    </source>
</evidence>
<dbReference type="InterPro" id="IPR013083">
    <property type="entry name" value="Znf_RING/FYVE/PHD"/>
</dbReference>
<dbReference type="PROSITE" id="PS50089">
    <property type="entry name" value="ZF_RING_2"/>
    <property type="match status" value="1"/>
</dbReference>
<dbReference type="PROSITE" id="PS00518">
    <property type="entry name" value="ZF_RING_1"/>
    <property type="match status" value="1"/>
</dbReference>
<evidence type="ECO:0000256" key="4">
    <source>
        <dbReference type="ARBA" id="ARBA00022723"/>
    </source>
</evidence>
<dbReference type="PROSITE" id="PS51873">
    <property type="entry name" value="TRIAD"/>
    <property type="match status" value="1"/>
</dbReference>
<dbReference type="GO" id="GO:0016567">
    <property type="term" value="P:protein ubiquitination"/>
    <property type="evidence" value="ECO:0007669"/>
    <property type="project" value="InterPro"/>
</dbReference>
<accession>A0AAV9CG97</accession>
<dbReference type="InterPro" id="IPR017907">
    <property type="entry name" value="Znf_RING_CS"/>
</dbReference>
<evidence type="ECO:0000256" key="9">
    <source>
        <dbReference type="PROSITE-ProRule" id="PRU00175"/>
    </source>
</evidence>
<comment type="caution">
    <text evidence="12">The sequence shown here is derived from an EMBL/GenBank/DDBJ whole genome shotgun (WGS) entry which is preliminary data.</text>
</comment>
<evidence type="ECO:0000256" key="7">
    <source>
        <dbReference type="ARBA" id="ARBA00022786"/>
    </source>
</evidence>
<evidence type="ECO:0000259" key="10">
    <source>
        <dbReference type="PROSITE" id="PS50089"/>
    </source>
</evidence>
<dbReference type="SUPFAM" id="SSF57850">
    <property type="entry name" value="RING/U-box"/>
    <property type="match status" value="1"/>
</dbReference>
<proteinExistence type="inferred from homology"/>
<reference evidence="12" key="1">
    <citation type="journal article" date="2023" name="Nat. Commun.">
        <title>Diploid and tetraploid genomes of Acorus and the evolution of monocots.</title>
        <authorList>
            <person name="Ma L."/>
            <person name="Liu K.W."/>
            <person name="Li Z."/>
            <person name="Hsiao Y.Y."/>
            <person name="Qi Y."/>
            <person name="Fu T."/>
            <person name="Tang G.D."/>
            <person name="Zhang D."/>
            <person name="Sun W.H."/>
            <person name="Liu D.K."/>
            <person name="Li Y."/>
            <person name="Chen G.Z."/>
            <person name="Liu X.D."/>
            <person name="Liao X.Y."/>
            <person name="Jiang Y.T."/>
            <person name="Yu X."/>
            <person name="Hao Y."/>
            <person name="Huang J."/>
            <person name="Zhao X.W."/>
            <person name="Ke S."/>
            <person name="Chen Y.Y."/>
            <person name="Wu W.L."/>
            <person name="Hsu J.L."/>
            <person name="Lin Y.F."/>
            <person name="Huang M.D."/>
            <person name="Li C.Y."/>
            <person name="Huang L."/>
            <person name="Wang Z.W."/>
            <person name="Zhao X."/>
            <person name="Zhong W.Y."/>
            <person name="Peng D.H."/>
            <person name="Ahmad S."/>
            <person name="Lan S."/>
            <person name="Zhang J.S."/>
            <person name="Tsai W.C."/>
            <person name="Van de Peer Y."/>
            <person name="Liu Z.J."/>
        </authorList>
    </citation>
    <scope>NUCLEOTIDE SEQUENCE</scope>
    <source>
        <strain evidence="12">CP</strain>
    </source>
</reference>
<evidence type="ECO:0000256" key="6">
    <source>
        <dbReference type="ARBA" id="ARBA00022771"/>
    </source>
</evidence>
<comment type="similarity">
    <text evidence="2">Belongs to the RBR family. Ariadne subfamily.</text>
</comment>
<feature type="domain" description="RING-type" evidence="10">
    <location>
        <begin position="45"/>
        <end position="90"/>
    </location>
</feature>
<evidence type="ECO:0000256" key="2">
    <source>
        <dbReference type="ARBA" id="ARBA00005884"/>
    </source>
</evidence>
<dbReference type="AlphaFoldDB" id="A0AAV9CG97"/>
<dbReference type="Proteomes" id="UP001180020">
    <property type="component" value="Unassembled WGS sequence"/>
</dbReference>
<dbReference type="InterPro" id="IPR044066">
    <property type="entry name" value="TRIAD_supradom"/>
</dbReference>
<dbReference type="GO" id="GO:0004842">
    <property type="term" value="F:ubiquitin-protein transferase activity"/>
    <property type="evidence" value="ECO:0007669"/>
    <property type="project" value="InterPro"/>
</dbReference>
<organism evidence="12 13">
    <name type="scientific">Acorus calamus</name>
    <name type="common">Sweet flag</name>
    <dbReference type="NCBI Taxonomy" id="4465"/>
    <lineage>
        <taxon>Eukaryota</taxon>
        <taxon>Viridiplantae</taxon>
        <taxon>Streptophyta</taxon>
        <taxon>Embryophyta</taxon>
        <taxon>Tracheophyta</taxon>
        <taxon>Spermatophyta</taxon>
        <taxon>Magnoliopsida</taxon>
        <taxon>Liliopsida</taxon>
        <taxon>Acoraceae</taxon>
        <taxon>Acorus</taxon>
    </lineage>
</organism>
<dbReference type="GO" id="GO:0008270">
    <property type="term" value="F:zinc ion binding"/>
    <property type="evidence" value="ECO:0007669"/>
    <property type="project" value="UniProtKB-KW"/>
</dbReference>
<keyword evidence="4" id="KW-0479">Metal-binding</keyword>
<sequence>MALISVISDNESYPHSDETYAEELQFQEVMMHVSSTTTTTPTLNCMICMVDKSLEEMFDNEICDHLFCFDCIIQHIDSKVQENISSIRCPNPECHAVLMSEACKEFLPSEVFERWNKALCETAIIGERRMYCPYRDCNAFMVYDSGRRS</sequence>
<keyword evidence="3" id="KW-0808">Transferase</keyword>
<evidence type="ECO:0000256" key="8">
    <source>
        <dbReference type="ARBA" id="ARBA00022833"/>
    </source>
</evidence>
<dbReference type="EMBL" id="JAUJYO010000019">
    <property type="protein sequence ID" value="KAK1287122.1"/>
    <property type="molecule type" value="Genomic_DNA"/>
</dbReference>
<reference evidence="12" key="2">
    <citation type="submission" date="2023-06" db="EMBL/GenBank/DDBJ databases">
        <authorList>
            <person name="Ma L."/>
            <person name="Liu K.-W."/>
            <person name="Li Z."/>
            <person name="Hsiao Y.-Y."/>
            <person name="Qi Y."/>
            <person name="Fu T."/>
            <person name="Tang G."/>
            <person name="Zhang D."/>
            <person name="Sun W.-H."/>
            <person name="Liu D.-K."/>
            <person name="Li Y."/>
            <person name="Chen G.-Z."/>
            <person name="Liu X.-D."/>
            <person name="Liao X.-Y."/>
            <person name="Jiang Y.-T."/>
            <person name="Yu X."/>
            <person name="Hao Y."/>
            <person name="Huang J."/>
            <person name="Zhao X.-W."/>
            <person name="Ke S."/>
            <person name="Chen Y.-Y."/>
            <person name="Wu W.-L."/>
            <person name="Hsu J.-L."/>
            <person name="Lin Y.-F."/>
            <person name="Huang M.-D."/>
            <person name="Li C.-Y."/>
            <person name="Huang L."/>
            <person name="Wang Z.-W."/>
            <person name="Zhao X."/>
            <person name="Zhong W.-Y."/>
            <person name="Peng D.-H."/>
            <person name="Ahmad S."/>
            <person name="Lan S."/>
            <person name="Zhang J.-S."/>
            <person name="Tsai W.-C."/>
            <person name="Van De Peer Y."/>
            <person name="Liu Z.-J."/>
        </authorList>
    </citation>
    <scope>NUCLEOTIDE SEQUENCE</scope>
    <source>
        <strain evidence="12">CP</strain>
        <tissue evidence="12">Leaves</tissue>
    </source>
</reference>
<keyword evidence="13" id="KW-1185">Reference proteome</keyword>
<dbReference type="FunFam" id="3.30.40.10:FF:000230">
    <property type="entry name" value="RBR-type E3 ubiquitin transferase"/>
    <property type="match status" value="1"/>
</dbReference>
<protein>
    <submittedName>
        <fullName evidence="12">Uncharacterized protein</fullName>
    </submittedName>
</protein>
<dbReference type="Gene3D" id="3.30.40.10">
    <property type="entry name" value="Zinc/RING finger domain, C3HC4 (zinc finger)"/>
    <property type="match status" value="1"/>
</dbReference>
<dbReference type="PANTHER" id="PTHR11685">
    <property type="entry name" value="RBR FAMILY RING FINGER AND IBR DOMAIN-CONTAINING"/>
    <property type="match status" value="1"/>
</dbReference>
<keyword evidence="5" id="KW-0677">Repeat</keyword>
<evidence type="ECO:0000313" key="13">
    <source>
        <dbReference type="Proteomes" id="UP001180020"/>
    </source>
</evidence>
<dbReference type="InterPro" id="IPR031127">
    <property type="entry name" value="E3_UB_ligase_RBR"/>
</dbReference>